<dbReference type="InterPro" id="IPR013324">
    <property type="entry name" value="RNA_pol_sigma_r3/r4-like"/>
</dbReference>
<keyword evidence="2" id="KW-0805">Transcription regulation</keyword>
<sequence>MNSSETRDFSEYQSAGDDTPLSLVSALRRGSDRAWSQLAQIWGRTIYQFCKGRNLKHEDCEEVVQAVLVKMYRYIAQFERDGKAMRLRHWAFTIVRREIATHCERYLAKPGSPGGEDYQRILGEIHSDEDAEASATAFRNQLVNNILESIRPDFDPNVWQAFELFSVQEIDGPTVAKRLNMNANAVRQAAHRVRKRLRNELEGVLDAETPQGLLAVPESQAVEETLES</sequence>
<keyword evidence="3" id="KW-0731">Sigma factor</keyword>
<reference evidence="7 8" key="1">
    <citation type="submission" date="2019-02" db="EMBL/GenBank/DDBJ databases">
        <title>Deep-cultivation of Planctomycetes and their phenomic and genomic characterization uncovers novel biology.</title>
        <authorList>
            <person name="Wiegand S."/>
            <person name="Jogler M."/>
            <person name="Boedeker C."/>
            <person name="Pinto D."/>
            <person name="Vollmers J."/>
            <person name="Rivas-Marin E."/>
            <person name="Kohn T."/>
            <person name="Peeters S.H."/>
            <person name="Heuer A."/>
            <person name="Rast P."/>
            <person name="Oberbeckmann S."/>
            <person name="Bunk B."/>
            <person name="Jeske O."/>
            <person name="Meyerdierks A."/>
            <person name="Storesund J.E."/>
            <person name="Kallscheuer N."/>
            <person name="Luecker S."/>
            <person name="Lage O.M."/>
            <person name="Pohl T."/>
            <person name="Merkel B.J."/>
            <person name="Hornburger P."/>
            <person name="Mueller R.-W."/>
            <person name="Bruemmer F."/>
            <person name="Labrenz M."/>
            <person name="Spormann A.M."/>
            <person name="Op den Camp H."/>
            <person name="Overmann J."/>
            <person name="Amann R."/>
            <person name="Jetten M.S.M."/>
            <person name="Mascher T."/>
            <person name="Medema M.H."/>
            <person name="Devos D.P."/>
            <person name="Kaster A.-K."/>
            <person name="Ovreas L."/>
            <person name="Rohde M."/>
            <person name="Galperin M.Y."/>
            <person name="Jogler C."/>
        </authorList>
    </citation>
    <scope>NUCLEOTIDE SEQUENCE [LARGE SCALE GENOMIC DNA]</scope>
    <source>
        <strain evidence="7 8">Q31a</strain>
    </source>
</reference>
<dbReference type="InterPro" id="IPR039425">
    <property type="entry name" value="RNA_pol_sigma-70-like"/>
</dbReference>
<dbReference type="OrthoDB" id="258490at2"/>
<organism evidence="7 8">
    <name type="scientific">Aureliella helgolandensis</name>
    <dbReference type="NCBI Taxonomy" id="2527968"/>
    <lineage>
        <taxon>Bacteria</taxon>
        <taxon>Pseudomonadati</taxon>
        <taxon>Planctomycetota</taxon>
        <taxon>Planctomycetia</taxon>
        <taxon>Pirellulales</taxon>
        <taxon>Pirellulaceae</taxon>
        <taxon>Aureliella</taxon>
    </lineage>
</organism>
<gene>
    <name evidence="7" type="ORF">Q31a_43960</name>
</gene>
<keyword evidence="4" id="KW-0238">DNA-binding</keyword>
<proteinExistence type="inferred from homology"/>
<dbReference type="NCBIfam" id="TIGR02937">
    <property type="entry name" value="sigma70-ECF"/>
    <property type="match status" value="1"/>
</dbReference>
<dbReference type="SUPFAM" id="SSF88659">
    <property type="entry name" value="Sigma3 and sigma4 domains of RNA polymerase sigma factors"/>
    <property type="match status" value="1"/>
</dbReference>
<dbReference type="InterPro" id="IPR036388">
    <property type="entry name" value="WH-like_DNA-bd_sf"/>
</dbReference>
<accession>A0A518GBN5</accession>
<dbReference type="GO" id="GO:0006352">
    <property type="term" value="P:DNA-templated transcription initiation"/>
    <property type="evidence" value="ECO:0007669"/>
    <property type="project" value="InterPro"/>
</dbReference>
<evidence type="ECO:0000256" key="5">
    <source>
        <dbReference type="ARBA" id="ARBA00023163"/>
    </source>
</evidence>
<protein>
    <submittedName>
        <fullName evidence="7">RNA polymerase sigma factor</fullName>
    </submittedName>
</protein>
<dbReference type="InterPro" id="IPR013325">
    <property type="entry name" value="RNA_pol_sigma_r2"/>
</dbReference>
<dbReference type="EMBL" id="CP036298">
    <property type="protein sequence ID" value="QDV26026.1"/>
    <property type="molecule type" value="Genomic_DNA"/>
</dbReference>
<dbReference type="InterPro" id="IPR014284">
    <property type="entry name" value="RNA_pol_sigma-70_dom"/>
</dbReference>
<dbReference type="SUPFAM" id="SSF88946">
    <property type="entry name" value="Sigma2 domain of RNA polymerase sigma factors"/>
    <property type="match status" value="1"/>
</dbReference>
<dbReference type="RefSeq" id="WP_145081870.1">
    <property type="nucleotide sequence ID" value="NZ_CP036298.1"/>
</dbReference>
<feature type="domain" description="RNA polymerase sigma-70 region 2" evidence="6">
    <location>
        <begin position="42"/>
        <end position="104"/>
    </location>
</feature>
<keyword evidence="5" id="KW-0804">Transcription</keyword>
<name>A0A518GBN5_9BACT</name>
<comment type="similarity">
    <text evidence="1">Belongs to the sigma-70 factor family. ECF subfamily.</text>
</comment>
<dbReference type="PANTHER" id="PTHR43133:SF8">
    <property type="entry name" value="RNA POLYMERASE SIGMA FACTOR HI_1459-RELATED"/>
    <property type="match status" value="1"/>
</dbReference>
<dbReference type="Proteomes" id="UP000318017">
    <property type="component" value="Chromosome"/>
</dbReference>
<dbReference type="KEGG" id="ahel:Q31a_43960"/>
<dbReference type="Pfam" id="PF04542">
    <property type="entry name" value="Sigma70_r2"/>
    <property type="match status" value="1"/>
</dbReference>
<evidence type="ECO:0000256" key="1">
    <source>
        <dbReference type="ARBA" id="ARBA00010641"/>
    </source>
</evidence>
<dbReference type="Gene3D" id="1.10.1740.10">
    <property type="match status" value="1"/>
</dbReference>
<dbReference type="GO" id="GO:0016987">
    <property type="term" value="F:sigma factor activity"/>
    <property type="evidence" value="ECO:0007669"/>
    <property type="project" value="UniProtKB-KW"/>
</dbReference>
<dbReference type="GO" id="GO:0003677">
    <property type="term" value="F:DNA binding"/>
    <property type="evidence" value="ECO:0007669"/>
    <property type="project" value="UniProtKB-KW"/>
</dbReference>
<evidence type="ECO:0000256" key="2">
    <source>
        <dbReference type="ARBA" id="ARBA00023015"/>
    </source>
</evidence>
<dbReference type="Gene3D" id="1.10.10.10">
    <property type="entry name" value="Winged helix-like DNA-binding domain superfamily/Winged helix DNA-binding domain"/>
    <property type="match status" value="1"/>
</dbReference>
<evidence type="ECO:0000313" key="7">
    <source>
        <dbReference type="EMBL" id="QDV26026.1"/>
    </source>
</evidence>
<dbReference type="AlphaFoldDB" id="A0A518GBN5"/>
<keyword evidence="8" id="KW-1185">Reference proteome</keyword>
<evidence type="ECO:0000256" key="4">
    <source>
        <dbReference type="ARBA" id="ARBA00023125"/>
    </source>
</evidence>
<dbReference type="InterPro" id="IPR007627">
    <property type="entry name" value="RNA_pol_sigma70_r2"/>
</dbReference>
<evidence type="ECO:0000259" key="6">
    <source>
        <dbReference type="Pfam" id="PF04542"/>
    </source>
</evidence>
<dbReference type="PANTHER" id="PTHR43133">
    <property type="entry name" value="RNA POLYMERASE ECF-TYPE SIGMA FACTO"/>
    <property type="match status" value="1"/>
</dbReference>
<evidence type="ECO:0000313" key="8">
    <source>
        <dbReference type="Proteomes" id="UP000318017"/>
    </source>
</evidence>
<evidence type="ECO:0000256" key="3">
    <source>
        <dbReference type="ARBA" id="ARBA00023082"/>
    </source>
</evidence>